<evidence type="ECO:0000313" key="14">
    <source>
        <dbReference type="EMBL" id="KAK8542104.1"/>
    </source>
</evidence>
<comment type="caution">
    <text evidence="14">The sequence shown here is derived from an EMBL/GenBank/DDBJ whole genome shotgun (WGS) entry which is preliminary data.</text>
</comment>
<evidence type="ECO:0000256" key="9">
    <source>
        <dbReference type="ARBA" id="ARBA00023128"/>
    </source>
</evidence>
<proteinExistence type="inferred from homology"/>
<accession>A0ABR2DNX3</accession>
<evidence type="ECO:0000256" key="12">
    <source>
        <dbReference type="SAM" id="Phobius"/>
    </source>
</evidence>
<evidence type="ECO:0000256" key="6">
    <source>
        <dbReference type="ARBA" id="ARBA00022792"/>
    </source>
</evidence>
<dbReference type="Pfam" id="PF12697">
    <property type="entry name" value="Abhydrolase_6"/>
    <property type="match status" value="1"/>
</dbReference>
<dbReference type="InterPro" id="IPR008027">
    <property type="entry name" value="QCR9"/>
</dbReference>
<organism evidence="14 15">
    <name type="scientific">Hibiscus sabdariffa</name>
    <name type="common">roselle</name>
    <dbReference type="NCBI Taxonomy" id="183260"/>
    <lineage>
        <taxon>Eukaryota</taxon>
        <taxon>Viridiplantae</taxon>
        <taxon>Streptophyta</taxon>
        <taxon>Embryophyta</taxon>
        <taxon>Tracheophyta</taxon>
        <taxon>Spermatophyta</taxon>
        <taxon>Magnoliopsida</taxon>
        <taxon>eudicotyledons</taxon>
        <taxon>Gunneridae</taxon>
        <taxon>Pentapetalae</taxon>
        <taxon>rosids</taxon>
        <taxon>malvids</taxon>
        <taxon>Malvales</taxon>
        <taxon>Malvaceae</taxon>
        <taxon>Malvoideae</taxon>
        <taxon>Hibiscus</taxon>
    </lineage>
</organism>
<keyword evidence="4" id="KW-0679">Respiratory chain</keyword>
<feature type="region of interest" description="Disordered" evidence="11">
    <location>
        <begin position="1"/>
        <end position="23"/>
    </location>
</feature>
<feature type="transmembrane region" description="Helical" evidence="12">
    <location>
        <begin position="28"/>
        <end position="51"/>
    </location>
</feature>
<evidence type="ECO:0000256" key="11">
    <source>
        <dbReference type="SAM" id="MobiDB-lite"/>
    </source>
</evidence>
<evidence type="ECO:0000256" key="1">
    <source>
        <dbReference type="ARBA" id="ARBA00004434"/>
    </source>
</evidence>
<sequence>MGGGGVNRKISAASARAQTRKAKQNTPFNLPSGLFTKVLLVLSVGALAWAFQAIQPPPPKICGSPDGPPVTVSRIKLRDGRHLAYRERGVPRDAAKYKIVEVHGFDSCRLDTINLSPELAERLGIYIVSFDRPGYGESDPNPKKTVKSMALDIEELADQLRLGSKFYVIGFSMGGQVLWSCLKYIPHRLAGATLIAPVINYWWSGLPTNLTNEAYLLQLPQDQWALRVSHYAPWLTYWWNTQKWFPGSSVIANSLENFSSEDIELLMKSPMRNLSHLRQQGEYESLHRDMIIGFGSWEFSPVELDNPFPNNEGPVHLWHGDEDRLVPVTLQRYIVQQLPWIQYHELAGAGHMFPLSDVMSDNIVKALLRTFMDYASRRRGQGGLFEGLYRVIMRRNSVYVTFVIAGAFLGERAVDYGVHRLWEYNNVGKRYEDIPVLGQRQSEE</sequence>
<dbReference type="SUPFAM" id="SSF81514">
    <property type="entry name" value="Subunit X (non-heme 7 kDa protein) of cytochrome bc1 complex (Ubiquinol-cytochrome c reductase)"/>
    <property type="match status" value="1"/>
</dbReference>
<gene>
    <name evidence="14" type="ORF">V6N12_014708</name>
</gene>
<dbReference type="InterPro" id="IPR029058">
    <property type="entry name" value="AB_hydrolase_fold"/>
</dbReference>
<dbReference type="Gene3D" id="1.20.5.260">
    <property type="entry name" value="Cytochrome b-c1 complex subunit 9"/>
    <property type="match status" value="1"/>
</dbReference>
<feature type="domain" description="AB hydrolase-1" evidence="13">
    <location>
        <begin position="102"/>
        <end position="356"/>
    </location>
</feature>
<evidence type="ECO:0000256" key="10">
    <source>
        <dbReference type="ARBA" id="ARBA00023136"/>
    </source>
</evidence>
<dbReference type="Gene3D" id="3.40.50.1820">
    <property type="entry name" value="alpha/beta hydrolase"/>
    <property type="match status" value="1"/>
</dbReference>
<dbReference type="PANTHER" id="PTHR45763">
    <property type="entry name" value="HYDROLASE, ALPHA/BETA FOLD FAMILY PROTEIN, EXPRESSED-RELATED"/>
    <property type="match status" value="1"/>
</dbReference>
<dbReference type="EMBL" id="JBBPBM010000024">
    <property type="protein sequence ID" value="KAK8542104.1"/>
    <property type="molecule type" value="Genomic_DNA"/>
</dbReference>
<evidence type="ECO:0000256" key="2">
    <source>
        <dbReference type="ARBA" id="ARBA00007856"/>
    </source>
</evidence>
<evidence type="ECO:0000256" key="8">
    <source>
        <dbReference type="ARBA" id="ARBA00022989"/>
    </source>
</evidence>
<name>A0ABR2DNX3_9ROSI</name>
<evidence type="ECO:0000256" key="4">
    <source>
        <dbReference type="ARBA" id="ARBA00022660"/>
    </source>
</evidence>
<keyword evidence="10 12" id="KW-0472">Membrane</keyword>
<evidence type="ECO:0000313" key="15">
    <source>
        <dbReference type="Proteomes" id="UP001472677"/>
    </source>
</evidence>
<dbReference type="Pfam" id="PF05365">
    <property type="entry name" value="UCR_UQCRX_QCR9"/>
    <property type="match status" value="1"/>
</dbReference>
<protein>
    <recommendedName>
        <fullName evidence="13">AB hydrolase-1 domain-containing protein</fullName>
    </recommendedName>
</protein>
<comment type="subcellular location">
    <subcellularLocation>
        <location evidence="1">Mitochondrion inner membrane</location>
        <topology evidence="1">Single-pass membrane protein</topology>
    </subcellularLocation>
</comment>
<evidence type="ECO:0000256" key="5">
    <source>
        <dbReference type="ARBA" id="ARBA00022692"/>
    </source>
</evidence>
<evidence type="ECO:0000259" key="13">
    <source>
        <dbReference type="Pfam" id="PF12697"/>
    </source>
</evidence>
<keyword evidence="9" id="KW-0496">Mitochondrion</keyword>
<dbReference type="InterPro" id="IPR000073">
    <property type="entry name" value="AB_hydrolase_1"/>
</dbReference>
<keyword evidence="15" id="KW-1185">Reference proteome</keyword>
<keyword evidence="3" id="KW-0813">Transport</keyword>
<dbReference type="PANTHER" id="PTHR45763:SF51">
    <property type="entry name" value="ALPHA_BETA-HYDROLASES SUPERFAMILY PROTEIN"/>
    <property type="match status" value="1"/>
</dbReference>
<comment type="similarity">
    <text evidence="2">Belongs to the UQCR10/QCR9 family.</text>
</comment>
<dbReference type="InterPro" id="IPR036656">
    <property type="entry name" value="QCR9_sf"/>
</dbReference>
<keyword evidence="5 12" id="KW-0812">Transmembrane</keyword>
<keyword evidence="7" id="KW-0249">Electron transport</keyword>
<evidence type="ECO:0000256" key="7">
    <source>
        <dbReference type="ARBA" id="ARBA00022982"/>
    </source>
</evidence>
<keyword evidence="6" id="KW-0999">Mitochondrion inner membrane</keyword>
<dbReference type="SUPFAM" id="SSF53474">
    <property type="entry name" value="alpha/beta-Hydrolases"/>
    <property type="match status" value="1"/>
</dbReference>
<keyword evidence="8 12" id="KW-1133">Transmembrane helix</keyword>
<reference evidence="14 15" key="1">
    <citation type="journal article" date="2024" name="G3 (Bethesda)">
        <title>Genome assembly of Hibiscus sabdariffa L. provides insights into metabolisms of medicinal natural products.</title>
        <authorList>
            <person name="Kim T."/>
        </authorList>
    </citation>
    <scope>NUCLEOTIDE SEQUENCE [LARGE SCALE GENOMIC DNA]</scope>
    <source>
        <strain evidence="14">TK-2024</strain>
        <tissue evidence="14">Old leaves</tissue>
    </source>
</reference>
<dbReference type="Proteomes" id="UP001472677">
    <property type="component" value="Unassembled WGS sequence"/>
</dbReference>
<evidence type="ECO:0000256" key="3">
    <source>
        <dbReference type="ARBA" id="ARBA00022448"/>
    </source>
</evidence>